<evidence type="ECO:0000313" key="3">
    <source>
        <dbReference type="EMBL" id="MBK1884393.1"/>
    </source>
</evidence>
<evidence type="ECO:0000259" key="1">
    <source>
        <dbReference type="Pfam" id="PF03374"/>
    </source>
</evidence>
<keyword evidence="4" id="KW-1185">Reference proteome</keyword>
<proteinExistence type="predicted"/>
<dbReference type="PANTHER" id="PTHR36180:SF1">
    <property type="entry name" value="ANTA_ANTB ANTIREPRESSOR DOMAIN-CONTAINING PROTEIN"/>
    <property type="match status" value="1"/>
</dbReference>
<dbReference type="Pfam" id="PF08346">
    <property type="entry name" value="AntA"/>
    <property type="match status" value="1"/>
</dbReference>
<name>A0A934VY05_9BACT</name>
<sequence length="240" mass="27025">MNALIPIQSQAGIQTVNARELHQFLEVGKDFSNWIKDRIEKYGFSEGTDFTPELAKSSGGRPSLEYHVTLAMAKELSMVERNEKGKQARQYFIECERRAMQPFAIPQTLPEALRLAADLQEKVNEQDGKLEEAAPKIEFHDRVTASNDVLDMAAAVRLAKLPFGRNTLLNKLREAGVLMTGGRRHNLPLKRFISQGLFTVNESAYEDSKGEKHVTLTTYVTQKGVAWLVRKFGRSAEMIS</sequence>
<dbReference type="GO" id="GO:0003677">
    <property type="term" value="F:DNA binding"/>
    <property type="evidence" value="ECO:0007669"/>
    <property type="project" value="InterPro"/>
</dbReference>
<dbReference type="InterPro" id="IPR005039">
    <property type="entry name" value="Ant_C"/>
</dbReference>
<dbReference type="EMBL" id="JAENIJ010000046">
    <property type="protein sequence ID" value="MBK1884393.1"/>
    <property type="molecule type" value="Genomic_DNA"/>
</dbReference>
<evidence type="ECO:0000259" key="2">
    <source>
        <dbReference type="Pfam" id="PF08346"/>
    </source>
</evidence>
<dbReference type="AlphaFoldDB" id="A0A934VY05"/>
<reference evidence="3" key="1">
    <citation type="submission" date="2021-01" db="EMBL/GenBank/DDBJ databases">
        <title>Modified the classification status of verrucomicrobia.</title>
        <authorList>
            <person name="Feng X."/>
        </authorList>
    </citation>
    <scope>NUCLEOTIDE SEQUENCE</scope>
    <source>
        <strain evidence="3">KCTC 22041</strain>
    </source>
</reference>
<dbReference type="Pfam" id="PF03374">
    <property type="entry name" value="ANT"/>
    <property type="match status" value="1"/>
</dbReference>
<organism evidence="3 4">
    <name type="scientific">Luteolibacter pohnpeiensis</name>
    <dbReference type="NCBI Taxonomy" id="454153"/>
    <lineage>
        <taxon>Bacteria</taxon>
        <taxon>Pseudomonadati</taxon>
        <taxon>Verrucomicrobiota</taxon>
        <taxon>Verrucomicrobiia</taxon>
        <taxon>Verrucomicrobiales</taxon>
        <taxon>Verrucomicrobiaceae</taxon>
        <taxon>Luteolibacter</taxon>
    </lineage>
</organism>
<evidence type="ECO:0000313" key="4">
    <source>
        <dbReference type="Proteomes" id="UP000603141"/>
    </source>
</evidence>
<accession>A0A934VY05</accession>
<feature type="domain" description="AntA/AntB antirepressor" evidence="2">
    <location>
        <begin position="16"/>
        <end position="82"/>
    </location>
</feature>
<comment type="caution">
    <text evidence="3">The sequence shown here is derived from an EMBL/GenBank/DDBJ whole genome shotgun (WGS) entry which is preliminary data.</text>
</comment>
<feature type="domain" description="Antirepressor protein C-terminal" evidence="1">
    <location>
        <begin position="129"/>
        <end position="233"/>
    </location>
</feature>
<dbReference type="RefSeq" id="WP_200273535.1">
    <property type="nucleotide sequence ID" value="NZ_JAENIJ010000046.1"/>
</dbReference>
<dbReference type="Proteomes" id="UP000603141">
    <property type="component" value="Unassembled WGS sequence"/>
</dbReference>
<dbReference type="PANTHER" id="PTHR36180">
    <property type="entry name" value="DNA-BINDING PROTEIN-RELATED-RELATED"/>
    <property type="match status" value="1"/>
</dbReference>
<protein>
    <submittedName>
        <fullName evidence="3">AntA/AntB antirepressor family protein</fullName>
    </submittedName>
</protein>
<gene>
    <name evidence="3" type="ORF">JIN85_18390</name>
</gene>
<dbReference type="InterPro" id="IPR013557">
    <property type="entry name" value="AntA/B_antirep"/>
</dbReference>